<protein>
    <submittedName>
        <fullName evidence="1">Uncharacterized protein</fullName>
    </submittedName>
</protein>
<dbReference type="PANTHER" id="PTHR43845:SF1">
    <property type="entry name" value="BLR5969 PROTEIN"/>
    <property type="match status" value="1"/>
</dbReference>
<name>A0A3C1KSG9_9GAMM</name>
<dbReference type="AlphaFoldDB" id="A0A3C1KSG9"/>
<dbReference type="EMBL" id="DMND01000244">
    <property type="protein sequence ID" value="HAN29619.1"/>
    <property type="molecule type" value="Genomic_DNA"/>
</dbReference>
<dbReference type="STRING" id="1121937.GCA_000423125_02323"/>
<organism evidence="1 2">
    <name type="scientific">Haliea salexigens</name>
    <dbReference type="NCBI Taxonomy" id="287487"/>
    <lineage>
        <taxon>Bacteria</taxon>
        <taxon>Pseudomonadati</taxon>
        <taxon>Pseudomonadota</taxon>
        <taxon>Gammaproteobacteria</taxon>
        <taxon>Cellvibrionales</taxon>
        <taxon>Halieaceae</taxon>
        <taxon>Haliea</taxon>
    </lineage>
</organism>
<dbReference type="InterPro" id="IPR042099">
    <property type="entry name" value="ANL_N_sf"/>
</dbReference>
<gene>
    <name evidence="1" type="ORF">DCP75_18215</name>
</gene>
<evidence type="ECO:0000313" key="2">
    <source>
        <dbReference type="Proteomes" id="UP000259273"/>
    </source>
</evidence>
<proteinExistence type="predicted"/>
<comment type="caution">
    <text evidence="1">The sequence shown here is derived from an EMBL/GenBank/DDBJ whole genome shotgun (WGS) entry which is preliminary data.</text>
</comment>
<sequence>PEKLQALGRKRLPGVFARAARHSAAYGALLQEAGVAAGQVRTGEDVLAQAPILAKADLFERFPVQQLLVDNLPPATLAGVLTSSGHGGSNFAFGLSTRQQHHLTPDDIDLGLQQAFGIDQRSTLLVNCLPMGVVFTSNAVCVANVSVREDMALAILAQAGPLFDQAILCTDPLFCKRLLDYAAEQGFDWLQLRMNVILGEEMFSEDYRSYLAAALCVPLDEPDGTLIGSSMGVGELGLNLFFENSATIALRRAWHRCNPDAVLPSWFCFNPLRSYVEIVEPGPDGVGDLVITMLDREAPVPMIRYRTGDRARWLTDADREPLNEVEQEALAAVPFPVLAMLGRARDQVNNHWHVDHFKALLYRQPALATQLSGAFRVLPHADGLRLDVQLAQSASRSPTSVGADLAALITESAARRSVPAPELCCFVYAEFPHGMGLDYERKFRYFPGPA</sequence>
<dbReference type="PANTHER" id="PTHR43845">
    <property type="entry name" value="BLR5969 PROTEIN"/>
    <property type="match status" value="1"/>
</dbReference>
<feature type="non-terminal residue" evidence="1">
    <location>
        <position position="1"/>
    </location>
</feature>
<reference evidence="1 2" key="1">
    <citation type="journal article" date="2018" name="Nat. Biotechnol.">
        <title>A standardized bacterial taxonomy based on genome phylogeny substantially revises the tree of life.</title>
        <authorList>
            <person name="Parks D.H."/>
            <person name="Chuvochina M."/>
            <person name="Waite D.W."/>
            <person name="Rinke C."/>
            <person name="Skarshewski A."/>
            <person name="Chaumeil P.A."/>
            <person name="Hugenholtz P."/>
        </authorList>
    </citation>
    <scope>NUCLEOTIDE SEQUENCE [LARGE SCALE GENOMIC DNA]</scope>
    <source>
        <strain evidence="1">UBA9158</strain>
    </source>
</reference>
<accession>A0A3C1KSG9</accession>
<evidence type="ECO:0000313" key="1">
    <source>
        <dbReference type="EMBL" id="HAN29619.1"/>
    </source>
</evidence>
<dbReference type="Proteomes" id="UP000259273">
    <property type="component" value="Unassembled WGS sequence"/>
</dbReference>
<dbReference type="Gene3D" id="3.40.50.12780">
    <property type="entry name" value="N-terminal domain of ligase-like"/>
    <property type="match status" value="1"/>
</dbReference>